<sequence length="105" mass="11589">MLGAINYKREMEEKYGLVLGTRHVSHSSVAGEEHGFALRHSLQKQGTDANASTFLHQPSAHGSQGKCTYMWSVRLPHNLFNGVSSELKFNGIGRRCLGSNRLCST</sequence>
<proteinExistence type="predicted"/>
<organism evidence="1">
    <name type="scientific">Oryza punctata</name>
    <name type="common">Red rice</name>
    <dbReference type="NCBI Taxonomy" id="4537"/>
    <lineage>
        <taxon>Eukaryota</taxon>
        <taxon>Viridiplantae</taxon>
        <taxon>Streptophyta</taxon>
        <taxon>Embryophyta</taxon>
        <taxon>Tracheophyta</taxon>
        <taxon>Spermatophyta</taxon>
        <taxon>Magnoliopsida</taxon>
        <taxon>Liliopsida</taxon>
        <taxon>Poales</taxon>
        <taxon>Poaceae</taxon>
        <taxon>BOP clade</taxon>
        <taxon>Oryzoideae</taxon>
        <taxon>Oryzeae</taxon>
        <taxon>Oryzinae</taxon>
        <taxon>Oryza</taxon>
    </lineage>
</organism>
<protein>
    <submittedName>
        <fullName evidence="1">Uncharacterized protein</fullName>
    </submittedName>
</protein>
<name>A0A0E0M1F5_ORYPU</name>
<reference evidence="1" key="2">
    <citation type="submission" date="2018-05" db="EMBL/GenBank/DDBJ databases">
        <title>OpunRS2 (Oryza punctata Reference Sequence Version 2).</title>
        <authorList>
            <person name="Zhang J."/>
            <person name="Kudrna D."/>
            <person name="Lee S."/>
            <person name="Talag J."/>
            <person name="Welchert J."/>
            <person name="Wing R.A."/>
        </authorList>
    </citation>
    <scope>NUCLEOTIDE SEQUENCE [LARGE SCALE GENOMIC DNA]</scope>
</reference>
<dbReference type="HOGENOM" id="CLU_2240989_0_0_1"/>
<dbReference type="Gramene" id="OPUNC09G09470.1">
    <property type="protein sequence ID" value="OPUNC09G09470.1"/>
    <property type="gene ID" value="OPUNC09G09470"/>
</dbReference>
<dbReference type="AlphaFoldDB" id="A0A0E0M1F5"/>
<dbReference type="Proteomes" id="UP000026962">
    <property type="component" value="Chromosome 9"/>
</dbReference>
<evidence type="ECO:0000313" key="2">
    <source>
        <dbReference type="Proteomes" id="UP000026962"/>
    </source>
</evidence>
<accession>A0A0E0M1F5</accession>
<dbReference type="EnsemblPlants" id="OPUNC09G09470.1">
    <property type="protein sequence ID" value="OPUNC09G09470.1"/>
    <property type="gene ID" value="OPUNC09G09470"/>
</dbReference>
<reference evidence="1" key="1">
    <citation type="submission" date="2015-04" db="UniProtKB">
        <authorList>
            <consortium name="EnsemblPlants"/>
        </authorList>
    </citation>
    <scope>IDENTIFICATION</scope>
</reference>
<keyword evidence="2" id="KW-1185">Reference proteome</keyword>
<evidence type="ECO:0000313" key="1">
    <source>
        <dbReference type="EnsemblPlants" id="OPUNC09G09470.1"/>
    </source>
</evidence>